<name>A0A7G5E270_9SPHI</name>
<dbReference type="EMBL" id="CP058555">
    <property type="protein sequence ID" value="QMV68095.1"/>
    <property type="molecule type" value="Genomic_DNA"/>
</dbReference>
<dbReference type="GO" id="GO:0008237">
    <property type="term" value="F:metallopeptidase activity"/>
    <property type="evidence" value="ECO:0007669"/>
    <property type="project" value="InterPro"/>
</dbReference>
<dbReference type="InterPro" id="IPR024079">
    <property type="entry name" value="MetalloPept_cat_dom_sf"/>
</dbReference>
<dbReference type="AlphaFoldDB" id="A0A7G5E270"/>
<dbReference type="Gene3D" id="2.60.120.1060">
    <property type="entry name" value="NPCBM/NEW2 domain"/>
    <property type="match status" value="1"/>
</dbReference>
<dbReference type="SUPFAM" id="SSF49785">
    <property type="entry name" value="Galactose-binding domain-like"/>
    <property type="match status" value="1"/>
</dbReference>
<accession>A0A7G5E270</accession>
<dbReference type="SMART" id="SM00776">
    <property type="entry name" value="NPCBM"/>
    <property type="match status" value="1"/>
</dbReference>
<dbReference type="InterPro" id="IPR013222">
    <property type="entry name" value="Glyco_hyd_98_carb-bd"/>
</dbReference>
<dbReference type="Proteomes" id="UP000515450">
    <property type="component" value="Chromosome"/>
</dbReference>
<evidence type="ECO:0000313" key="2">
    <source>
        <dbReference type="EMBL" id="QMV68095.1"/>
    </source>
</evidence>
<organism evidence="2 3">
    <name type="scientific">Sphingobacterium paramultivorum</name>
    <dbReference type="NCBI Taxonomy" id="2886510"/>
    <lineage>
        <taxon>Bacteria</taxon>
        <taxon>Pseudomonadati</taxon>
        <taxon>Bacteroidota</taxon>
        <taxon>Sphingobacteriia</taxon>
        <taxon>Sphingobacteriales</taxon>
        <taxon>Sphingobacteriaceae</taxon>
        <taxon>Sphingobacterium</taxon>
    </lineage>
</organism>
<dbReference type="InterPro" id="IPR008979">
    <property type="entry name" value="Galactose-bd-like_sf"/>
</dbReference>
<dbReference type="Pfam" id="PF08305">
    <property type="entry name" value="NPCBM"/>
    <property type="match status" value="1"/>
</dbReference>
<evidence type="ECO:0000259" key="1">
    <source>
        <dbReference type="SMART" id="SM00776"/>
    </source>
</evidence>
<protein>
    <submittedName>
        <fullName evidence="2">NPCBM/NEW2 domain-containing protein</fullName>
    </submittedName>
</protein>
<dbReference type="SUPFAM" id="SSF55486">
    <property type="entry name" value="Metalloproteases ('zincins'), catalytic domain"/>
    <property type="match status" value="1"/>
</dbReference>
<gene>
    <name evidence="2" type="ORF">HS960_10670</name>
</gene>
<feature type="domain" description="Glycosyl hydrolase family 98 putative carbohydrate-binding module" evidence="1">
    <location>
        <begin position="451"/>
        <end position="592"/>
    </location>
</feature>
<keyword evidence="3" id="KW-1185">Reference proteome</keyword>
<dbReference type="Gene3D" id="3.40.390.10">
    <property type="entry name" value="Collagenase (Catalytic Domain)"/>
    <property type="match status" value="1"/>
</dbReference>
<dbReference type="InterPro" id="IPR038637">
    <property type="entry name" value="NPCBM_sf"/>
</dbReference>
<evidence type="ECO:0000313" key="3">
    <source>
        <dbReference type="Proteomes" id="UP000515450"/>
    </source>
</evidence>
<dbReference type="RefSeq" id="WP_182332569.1">
    <property type="nucleotide sequence ID" value="NZ_CP058555.1"/>
</dbReference>
<proteinExistence type="predicted"/>
<sequence length="592" mass="67155">MKPRLNLIEINSDCIVPWMKRQPNFLWIMLSILLITLNQFAQGAISTNKNKLLHTVKVVYFYPADTKLSSDWKNRLDRTLKDISSYYKTELGNSGFKSDGISFETDDSGYRYHLVQGAKSSNDYTINSGREIENEIFEKLAPAINPNTEHILVINALSHKDENGTYIFHSPYYGRGSASSGLCMVADCDLLDPALLTDASTKITFTEMFATNKACTVGEFNSWYLGGIAHEMGHLFGLPHDHGFPNEFNSKTISLMGEYGSRHYKDEKWGGLKSAKFSKASVFQLSSHPIFTQRPKPIQQKNEFLLQSFKLFQAENTTKLKLQYRAGTVPYGVVALIHPYNTSEYLSNSFTAVVNQSNSVEIDIAPFEGNIPYEIRMLFLFDNGSVKEYRKMVSHSNDGDFLTINNFGQATVNDLIRVVENDSLDNQKQAKLSILNQLLQDDQPINLKTIKKDSIFLSDAAWEEAYVGWESPARNYYTAESNALFFLENSAKVYRKGLYAHAPSLYKYKLAKKWRQLKIIAALRDGAQKPEGIQFIIRGNGKILSSHNVKPNEQHLFDLDITGVDDLELLTQDQSGNNFNAWSIWCNPYLIK</sequence>
<reference evidence="2 3" key="1">
    <citation type="journal article" date="2020" name="G3 (Bethesda)">
        <title>CeMbio - The Caenorhabditis elegans Microbiome Resource.</title>
        <authorList>
            <person name="Dirksen P."/>
            <person name="Assie A."/>
            <person name="Zimmermann J."/>
            <person name="Zhang F."/>
            <person name="Tietje A.M."/>
            <person name="Marsh S.A."/>
            <person name="Felix M.A."/>
            <person name="Shapira M."/>
            <person name="Kaleta C."/>
            <person name="Schulenburg H."/>
            <person name="Samuel B."/>
        </authorList>
    </citation>
    <scope>NUCLEOTIDE SEQUENCE [LARGE SCALE GENOMIC DNA]</scope>
    <source>
        <strain evidence="2 3">BIGb0170</strain>
    </source>
</reference>